<dbReference type="Pfam" id="PF08284">
    <property type="entry name" value="RVP_2"/>
    <property type="match status" value="1"/>
</dbReference>
<dbReference type="Pfam" id="PF19259">
    <property type="entry name" value="Ty3_capsid"/>
    <property type="match status" value="1"/>
</dbReference>
<evidence type="ECO:0000256" key="1">
    <source>
        <dbReference type="SAM" id="MobiDB-lite"/>
    </source>
</evidence>
<feature type="domain" description="Ty3 transposon capsid-like protein" evidence="2">
    <location>
        <begin position="126"/>
        <end position="249"/>
    </location>
</feature>
<protein>
    <recommendedName>
        <fullName evidence="2">Ty3 transposon capsid-like protein domain-containing protein</fullName>
    </recommendedName>
</protein>
<evidence type="ECO:0000259" key="2">
    <source>
        <dbReference type="Pfam" id="PF19259"/>
    </source>
</evidence>
<feature type="region of interest" description="Disordered" evidence="1">
    <location>
        <begin position="261"/>
        <end position="291"/>
    </location>
</feature>
<dbReference type="InterPro" id="IPR001969">
    <property type="entry name" value="Aspartic_peptidase_AS"/>
</dbReference>
<sequence>MDRNQQQTTEMLAAIMARLDAKDHRSRSRSHRSSALHRSSASHRTSASHHTSQQHQSRHKHAKKGDSSDGSDSSTSHSTPRHNHDPHRNQRHHHHTGRKIDMPIFNGEDVCGWLLRMNCYFRLNNTEEEDKIDVAVVAMEDQALSWFQWWEGQAHRQTWESFTAALTKRFQPNLVQDPLGPLLSLKQKGSVKEYRDKFETAIASQGHLTEEVLKGVFIKGLKKDIRAELKLHTTRTLAKVMDTTSLIENKNNEVWIKKNKDEGKKRWPGKAGNEGHLQNGGDNSRWRSSPITTTSAGKIINEIKPMDMEEESANYAHKKISPRLTQHELQEMSRKGLCFKCGENWNRGQICKMKHYKFVFVEDSGGEKETECVRKDNEEEDETEMEVRTLQLSPISKEEIPSMKTFKMKGELKWKSEEKKVEILIDTGASHNFISQEFVRKWELSYRMIRRYSVQIGNGDQITNNRMCEGLELELQGLKIQQPYYMLEWRGTDMVLDMDWLTSLGDTEINFQNQTIKVEVQGQKVIIHGDPSFSQLGIYKEMKSLVNRNGGGKLLSYQGLPTDIEEESVQKQEVAPSML</sequence>
<feature type="region of interest" description="Disordered" evidence="1">
    <location>
        <begin position="1"/>
        <end position="100"/>
    </location>
</feature>
<feature type="compositionally biased region" description="Low complexity" evidence="1">
    <location>
        <begin position="68"/>
        <end position="78"/>
    </location>
</feature>
<feature type="compositionally biased region" description="Low complexity" evidence="1">
    <location>
        <begin position="36"/>
        <end position="55"/>
    </location>
</feature>
<dbReference type="PANTHER" id="PTHR15503:SF22">
    <property type="entry name" value="TRANSPOSON TY3-I GAG POLYPROTEIN"/>
    <property type="match status" value="1"/>
</dbReference>
<dbReference type="InterPro" id="IPR045358">
    <property type="entry name" value="Ty3_capsid"/>
</dbReference>
<keyword evidence="4" id="KW-1185">Reference proteome</keyword>
<dbReference type="Gene3D" id="2.40.70.10">
    <property type="entry name" value="Acid Proteases"/>
    <property type="match status" value="1"/>
</dbReference>
<dbReference type="InterPro" id="IPR021109">
    <property type="entry name" value="Peptidase_aspartic_dom_sf"/>
</dbReference>
<feature type="compositionally biased region" description="Polar residues" evidence="1">
    <location>
        <begin position="1"/>
        <end position="10"/>
    </location>
</feature>
<organism evidence="3 4">
    <name type="scientific">Cuscuta epithymum</name>
    <dbReference type="NCBI Taxonomy" id="186058"/>
    <lineage>
        <taxon>Eukaryota</taxon>
        <taxon>Viridiplantae</taxon>
        <taxon>Streptophyta</taxon>
        <taxon>Embryophyta</taxon>
        <taxon>Tracheophyta</taxon>
        <taxon>Spermatophyta</taxon>
        <taxon>Magnoliopsida</taxon>
        <taxon>eudicotyledons</taxon>
        <taxon>Gunneridae</taxon>
        <taxon>Pentapetalae</taxon>
        <taxon>asterids</taxon>
        <taxon>lamiids</taxon>
        <taxon>Solanales</taxon>
        <taxon>Convolvulaceae</taxon>
        <taxon>Cuscuteae</taxon>
        <taxon>Cuscuta</taxon>
        <taxon>Cuscuta subgen. Cuscuta</taxon>
    </lineage>
</organism>
<evidence type="ECO:0000313" key="3">
    <source>
        <dbReference type="EMBL" id="CAH9067743.1"/>
    </source>
</evidence>
<dbReference type="InterPro" id="IPR032567">
    <property type="entry name" value="RTL1-rel"/>
</dbReference>
<dbReference type="CDD" id="cd00303">
    <property type="entry name" value="retropepsin_like"/>
    <property type="match status" value="1"/>
</dbReference>
<evidence type="ECO:0000313" key="4">
    <source>
        <dbReference type="Proteomes" id="UP001152523"/>
    </source>
</evidence>
<feature type="compositionally biased region" description="Basic residues" evidence="1">
    <location>
        <begin position="24"/>
        <end position="35"/>
    </location>
</feature>
<dbReference type="GO" id="GO:0004190">
    <property type="term" value="F:aspartic-type endopeptidase activity"/>
    <property type="evidence" value="ECO:0007669"/>
    <property type="project" value="InterPro"/>
</dbReference>
<dbReference type="AlphaFoldDB" id="A0AAV0C4G4"/>
<comment type="caution">
    <text evidence="3">The sequence shown here is derived from an EMBL/GenBank/DDBJ whole genome shotgun (WGS) entry which is preliminary data.</text>
</comment>
<feature type="compositionally biased region" description="Polar residues" evidence="1">
    <location>
        <begin position="280"/>
        <end position="291"/>
    </location>
</feature>
<proteinExistence type="predicted"/>
<dbReference type="PANTHER" id="PTHR15503">
    <property type="entry name" value="LDOC1 RELATED"/>
    <property type="match status" value="1"/>
</dbReference>
<dbReference type="EMBL" id="CAMAPF010000014">
    <property type="protein sequence ID" value="CAH9067743.1"/>
    <property type="molecule type" value="Genomic_DNA"/>
</dbReference>
<dbReference type="GO" id="GO:0006508">
    <property type="term" value="P:proteolysis"/>
    <property type="evidence" value="ECO:0007669"/>
    <property type="project" value="InterPro"/>
</dbReference>
<dbReference type="PROSITE" id="PS00141">
    <property type="entry name" value="ASP_PROTEASE"/>
    <property type="match status" value="1"/>
</dbReference>
<name>A0AAV0C4G4_9ASTE</name>
<reference evidence="3" key="1">
    <citation type="submission" date="2022-07" db="EMBL/GenBank/DDBJ databases">
        <authorList>
            <person name="Macas J."/>
            <person name="Novak P."/>
            <person name="Neumann P."/>
        </authorList>
    </citation>
    <scope>NUCLEOTIDE SEQUENCE</scope>
</reference>
<dbReference type="SUPFAM" id="SSF50630">
    <property type="entry name" value="Acid proteases"/>
    <property type="match status" value="1"/>
</dbReference>
<gene>
    <name evidence="3" type="ORF">CEPIT_LOCUS2617</name>
</gene>
<accession>A0AAV0C4G4</accession>
<dbReference type="Proteomes" id="UP001152523">
    <property type="component" value="Unassembled WGS sequence"/>
</dbReference>